<sequence length="154" mass="16611">MAASIRCPGDMFGAVLCLALHFLALVCSLDGVLFLIGRHQAMPSAATLPRVPSHITHPVIVSVIFITVSAQMLASLHWGIPSESKGTAMPSMSQCNHPFKCDDVQSVAQPPIPRPCHPLCLLRFENFIFSACLLPCSMSHAAEGLFGLEMKERA</sequence>
<dbReference type="AlphaFoldDB" id="A0AAE0IT95"/>
<dbReference type="EMBL" id="JAUEDM010000001">
    <property type="protein sequence ID" value="KAK3330610.1"/>
    <property type="molecule type" value="Genomic_DNA"/>
</dbReference>
<dbReference type="Proteomes" id="UP001283341">
    <property type="component" value="Unassembled WGS sequence"/>
</dbReference>
<keyword evidence="1" id="KW-0472">Membrane</keyword>
<feature type="transmembrane region" description="Helical" evidence="1">
    <location>
        <begin position="58"/>
        <end position="80"/>
    </location>
</feature>
<evidence type="ECO:0000256" key="1">
    <source>
        <dbReference type="SAM" id="Phobius"/>
    </source>
</evidence>
<evidence type="ECO:0000313" key="3">
    <source>
        <dbReference type="Proteomes" id="UP001283341"/>
    </source>
</evidence>
<keyword evidence="1" id="KW-0812">Transmembrane</keyword>
<name>A0AAE0IT95_9PEZI</name>
<feature type="transmembrane region" description="Helical" evidence="1">
    <location>
        <begin position="12"/>
        <end position="37"/>
    </location>
</feature>
<keyword evidence="3" id="KW-1185">Reference proteome</keyword>
<evidence type="ECO:0000313" key="2">
    <source>
        <dbReference type="EMBL" id="KAK3330610.1"/>
    </source>
</evidence>
<reference evidence="2" key="2">
    <citation type="submission" date="2023-06" db="EMBL/GenBank/DDBJ databases">
        <authorList>
            <consortium name="Lawrence Berkeley National Laboratory"/>
            <person name="Haridas S."/>
            <person name="Hensen N."/>
            <person name="Bonometti L."/>
            <person name="Westerberg I."/>
            <person name="Brannstrom I.O."/>
            <person name="Guillou S."/>
            <person name="Cros-Aarteil S."/>
            <person name="Calhoun S."/>
            <person name="Kuo A."/>
            <person name="Mondo S."/>
            <person name="Pangilinan J."/>
            <person name="Riley R."/>
            <person name="Labutti K."/>
            <person name="Andreopoulos B."/>
            <person name="Lipzen A."/>
            <person name="Chen C."/>
            <person name="Yanf M."/>
            <person name="Daum C."/>
            <person name="Ng V."/>
            <person name="Clum A."/>
            <person name="Steindorff A."/>
            <person name="Ohm R."/>
            <person name="Martin F."/>
            <person name="Silar P."/>
            <person name="Natvig D."/>
            <person name="Lalanne C."/>
            <person name="Gautier V."/>
            <person name="Ament-Velasquez S.L."/>
            <person name="Kruys A."/>
            <person name="Hutchinson M.I."/>
            <person name="Powell A.J."/>
            <person name="Barry K."/>
            <person name="Miller A.N."/>
            <person name="Grigoriev I.V."/>
            <person name="Debuchy R."/>
            <person name="Gladieux P."/>
            <person name="Thoren M.H."/>
            <person name="Johannesson H."/>
        </authorList>
    </citation>
    <scope>NUCLEOTIDE SEQUENCE</scope>
    <source>
        <strain evidence="2">CBS 118394</strain>
    </source>
</reference>
<comment type="caution">
    <text evidence="2">The sequence shown here is derived from an EMBL/GenBank/DDBJ whole genome shotgun (WGS) entry which is preliminary data.</text>
</comment>
<protein>
    <submittedName>
        <fullName evidence="2">Uncharacterized protein</fullName>
    </submittedName>
</protein>
<proteinExistence type="predicted"/>
<accession>A0AAE0IT95</accession>
<gene>
    <name evidence="2" type="ORF">B0H66DRAFT_69349</name>
</gene>
<organism evidence="2 3">
    <name type="scientific">Apodospora peruviana</name>
    <dbReference type="NCBI Taxonomy" id="516989"/>
    <lineage>
        <taxon>Eukaryota</taxon>
        <taxon>Fungi</taxon>
        <taxon>Dikarya</taxon>
        <taxon>Ascomycota</taxon>
        <taxon>Pezizomycotina</taxon>
        <taxon>Sordariomycetes</taxon>
        <taxon>Sordariomycetidae</taxon>
        <taxon>Sordariales</taxon>
        <taxon>Lasiosphaeriaceae</taxon>
        <taxon>Apodospora</taxon>
    </lineage>
</organism>
<reference evidence="2" key="1">
    <citation type="journal article" date="2023" name="Mol. Phylogenet. Evol.">
        <title>Genome-scale phylogeny and comparative genomics of the fungal order Sordariales.</title>
        <authorList>
            <person name="Hensen N."/>
            <person name="Bonometti L."/>
            <person name="Westerberg I."/>
            <person name="Brannstrom I.O."/>
            <person name="Guillou S."/>
            <person name="Cros-Aarteil S."/>
            <person name="Calhoun S."/>
            <person name="Haridas S."/>
            <person name="Kuo A."/>
            <person name="Mondo S."/>
            <person name="Pangilinan J."/>
            <person name="Riley R."/>
            <person name="LaButti K."/>
            <person name="Andreopoulos B."/>
            <person name="Lipzen A."/>
            <person name="Chen C."/>
            <person name="Yan M."/>
            <person name="Daum C."/>
            <person name="Ng V."/>
            <person name="Clum A."/>
            <person name="Steindorff A."/>
            <person name="Ohm R.A."/>
            <person name="Martin F."/>
            <person name="Silar P."/>
            <person name="Natvig D.O."/>
            <person name="Lalanne C."/>
            <person name="Gautier V."/>
            <person name="Ament-Velasquez S.L."/>
            <person name="Kruys A."/>
            <person name="Hutchinson M.I."/>
            <person name="Powell A.J."/>
            <person name="Barry K."/>
            <person name="Miller A.N."/>
            <person name="Grigoriev I.V."/>
            <person name="Debuchy R."/>
            <person name="Gladieux P."/>
            <person name="Hiltunen Thoren M."/>
            <person name="Johannesson H."/>
        </authorList>
    </citation>
    <scope>NUCLEOTIDE SEQUENCE</scope>
    <source>
        <strain evidence="2">CBS 118394</strain>
    </source>
</reference>
<keyword evidence="1" id="KW-1133">Transmembrane helix</keyword>